<gene>
    <name evidence="4" type="ORF">SASPL_141532</name>
</gene>
<dbReference type="Proteomes" id="UP000298416">
    <property type="component" value="Unassembled WGS sequence"/>
</dbReference>
<keyword evidence="5" id="KW-1185">Reference proteome</keyword>
<dbReference type="Gene3D" id="3.90.180.10">
    <property type="entry name" value="Medium-chain alcohol dehydrogenases, catalytic domain"/>
    <property type="match status" value="1"/>
</dbReference>
<evidence type="ECO:0000313" key="5">
    <source>
        <dbReference type="Proteomes" id="UP000298416"/>
    </source>
</evidence>
<dbReference type="PANTHER" id="PTHR43205:SF7">
    <property type="entry name" value="PROSTAGLANDIN REDUCTASE 1"/>
    <property type="match status" value="1"/>
</dbReference>
<evidence type="ECO:0000259" key="3">
    <source>
        <dbReference type="Pfam" id="PF16884"/>
    </source>
</evidence>
<dbReference type="SUPFAM" id="SSF51735">
    <property type="entry name" value="NAD(P)-binding Rossmann-fold domains"/>
    <property type="match status" value="1"/>
</dbReference>
<evidence type="ECO:0008006" key="6">
    <source>
        <dbReference type="Google" id="ProtNLM"/>
    </source>
</evidence>
<comment type="caution">
    <text evidence="4">The sequence shown here is derived from an EMBL/GenBank/DDBJ whole genome shotgun (WGS) entry which is preliminary data.</text>
</comment>
<proteinExistence type="predicted"/>
<dbReference type="InterPro" id="IPR011032">
    <property type="entry name" value="GroES-like_sf"/>
</dbReference>
<dbReference type="Pfam" id="PF16884">
    <property type="entry name" value="ADH_N_2"/>
    <property type="match status" value="1"/>
</dbReference>
<organism evidence="4">
    <name type="scientific">Salvia splendens</name>
    <name type="common">Scarlet sage</name>
    <dbReference type="NCBI Taxonomy" id="180675"/>
    <lineage>
        <taxon>Eukaryota</taxon>
        <taxon>Viridiplantae</taxon>
        <taxon>Streptophyta</taxon>
        <taxon>Embryophyta</taxon>
        <taxon>Tracheophyta</taxon>
        <taxon>Spermatophyta</taxon>
        <taxon>Magnoliopsida</taxon>
        <taxon>eudicotyledons</taxon>
        <taxon>Gunneridae</taxon>
        <taxon>Pentapetalae</taxon>
        <taxon>asterids</taxon>
        <taxon>lamiids</taxon>
        <taxon>Lamiales</taxon>
        <taxon>Lamiaceae</taxon>
        <taxon>Nepetoideae</taxon>
        <taxon>Mentheae</taxon>
        <taxon>Salviinae</taxon>
        <taxon>Salvia</taxon>
        <taxon>Salvia subgen. Calosphace</taxon>
        <taxon>core Calosphace</taxon>
    </lineage>
</organism>
<dbReference type="EMBL" id="PNBA02000015">
    <property type="protein sequence ID" value="KAG6400044.1"/>
    <property type="molecule type" value="Genomic_DNA"/>
</dbReference>
<evidence type="ECO:0000259" key="2">
    <source>
        <dbReference type="Pfam" id="PF00107"/>
    </source>
</evidence>
<dbReference type="Gene3D" id="3.40.50.720">
    <property type="entry name" value="NAD(P)-binding Rossmann-like Domain"/>
    <property type="match status" value="1"/>
</dbReference>
<dbReference type="SUPFAM" id="SSF50129">
    <property type="entry name" value="GroES-like"/>
    <property type="match status" value="1"/>
</dbReference>
<dbReference type="PANTHER" id="PTHR43205">
    <property type="entry name" value="PROSTAGLANDIN REDUCTASE"/>
    <property type="match status" value="1"/>
</dbReference>
<dbReference type="Pfam" id="PF00107">
    <property type="entry name" value="ADH_zinc_N"/>
    <property type="match status" value="1"/>
</dbReference>
<sequence>MGEEISNKQVILSNYVKTSLKESDMSLRTSKIQLKIPSGCDGAVLVKNLYLSIDPFILALMKNQELELPSFTLDSPIYGFGVSKVLDSSHPNFKTGELVWGFTGWEEYSLIKDPDQLFKVQDKDLPLSYYIGILGMPGMTAYVGFFKFCSPKKGETVYVSAASGAVGQLVGQFAKIAGCYVVGSAGSKEKWGFALMKVDLLKNKFRFDEAFNYKEEQDYNAALKRYFPDGIDIYFDNVGGKMLEAVLNNMRLNGHVALCGMISQYNSLEQPEGIHNLINALVKRVL</sequence>
<dbReference type="InterPro" id="IPR045010">
    <property type="entry name" value="MDR_fam"/>
</dbReference>
<evidence type="ECO:0000256" key="1">
    <source>
        <dbReference type="ARBA" id="ARBA00023002"/>
    </source>
</evidence>
<reference evidence="4" key="1">
    <citation type="submission" date="2018-01" db="EMBL/GenBank/DDBJ databases">
        <authorList>
            <person name="Mao J.F."/>
        </authorList>
    </citation>
    <scope>NUCLEOTIDE SEQUENCE</scope>
    <source>
        <strain evidence="4">Huo1</strain>
        <tissue evidence="4">Leaf</tissue>
    </source>
</reference>
<feature type="domain" description="Oxidoreductase N-terminal" evidence="3">
    <location>
        <begin position="8"/>
        <end position="120"/>
    </location>
</feature>
<name>A0A8X8WTU7_SALSN</name>
<dbReference type="InterPro" id="IPR041694">
    <property type="entry name" value="ADH_N_2"/>
</dbReference>
<dbReference type="InterPro" id="IPR036291">
    <property type="entry name" value="NAD(P)-bd_dom_sf"/>
</dbReference>
<accession>A0A8X8WTU7</accession>
<feature type="domain" description="Alcohol dehydrogenase-like C-terminal" evidence="2">
    <location>
        <begin position="165"/>
        <end position="269"/>
    </location>
</feature>
<evidence type="ECO:0000313" key="4">
    <source>
        <dbReference type="EMBL" id="KAG6400044.1"/>
    </source>
</evidence>
<protein>
    <recommendedName>
        <fullName evidence="6">2-alkenal reductase (NADP(+)-dependent)</fullName>
    </recommendedName>
</protein>
<keyword evidence="1" id="KW-0560">Oxidoreductase</keyword>
<reference evidence="4" key="2">
    <citation type="submission" date="2020-08" db="EMBL/GenBank/DDBJ databases">
        <title>Plant Genome Project.</title>
        <authorList>
            <person name="Zhang R.-G."/>
        </authorList>
    </citation>
    <scope>NUCLEOTIDE SEQUENCE</scope>
    <source>
        <strain evidence="4">Huo1</strain>
        <tissue evidence="4">Leaf</tissue>
    </source>
</reference>
<dbReference type="FunFam" id="3.40.50.720:FF:000121">
    <property type="entry name" value="Prostaglandin reductase 2"/>
    <property type="match status" value="1"/>
</dbReference>
<dbReference type="InterPro" id="IPR013149">
    <property type="entry name" value="ADH-like_C"/>
</dbReference>
<dbReference type="GO" id="GO:0032440">
    <property type="term" value="F:2-alkenal reductase [NAD(P)H] activity"/>
    <property type="evidence" value="ECO:0007669"/>
    <property type="project" value="TreeGrafter"/>
</dbReference>
<dbReference type="AlphaFoldDB" id="A0A8X8WTU7"/>